<reference evidence="3 4" key="1">
    <citation type="submission" date="2014-08" db="EMBL/GenBank/DDBJ databases">
        <title>Comparative genomics of the Paenibacillus odorifer group.</title>
        <authorList>
            <person name="den Bakker H.C."/>
            <person name="Tsai Y.-C."/>
            <person name="Martin N."/>
            <person name="Korlach J."/>
            <person name="Wiedmann M."/>
        </authorList>
    </citation>
    <scope>NUCLEOTIDE SEQUENCE [LARGE SCALE GENOMIC DNA]</scope>
    <source>
        <strain evidence="3 4">DSM 15220</strain>
    </source>
</reference>
<sequence length="218" mass="23082">MNNREFIVRRIAQEFKDGDVVNLGIGLPTMAVDYIPDNVHIMLQAENGILGVGPKATKEQENIDCIDSGGSYVTTMTGACFFDSALSFSIIRGGHVDITVLGALEVDENGNLASWMIPGKKVPGMGGAMDLVVGAKRVIVAMDHVNKNGEPKILENCKLPLTAVNVVKTIVTEMAVIDVIPGTGLMLKEIAPGLSVEDVQKATGAKLLIPSNLKAISV</sequence>
<gene>
    <name evidence="3" type="ORF">PGRAT_02165</name>
</gene>
<protein>
    <submittedName>
        <fullName evidence="3">Acetate CoA-transferase</fullName>
    </submittedName>
</protein>
<evidence type="ECO:0000313" key="3">
    <source>
        <dbReference type="EMBL" id="AIQ66588.1"/>
    </source>
</evidence>
<dbReference type="Gene3D" id="3.40.1080.10">
    <property type="entry name" value="Glutaconate Coenzyme A-transferase"/>
    <property type="match status" value="1"/>
</dbReference>
<comment type="similarity">
    <text evidence="1">Belongs to the 3-oxoacid CoA-transferase subunit B family.</text>
</comment>
<dbReference type="InterPro" id="IPR004165">
    <property type="entry name" value="CoA_trans_fam_I"/>
</dbReference>
<dbReference type="PANTHER" id="PTHR13707:SF57">
    <property type="entry name" value="SUCCINYL-COA:3-KETOACID COENZYME A TRANSFERASE SUBUNIT B-RELATED"/>
    <property type="match status" value="1"/>
</dbReference>
<dbReference type="Proteomes" id="UP000029500">
    <property type="component" value="Chromosome"/>
</dbReference>
<dbReference type="InterPro" id="IPR037171">
    <property type="entry name" value="NagB/RpiA_transferase-like"/>
</dbReference>
<dbReference type="SMART" id="SM00882">
    <property type="entry name" value="CoA_trans"/>
    <property type="match status" value="1"/>
</dbReference>
<dbReference type="Pfam" id="PF01144">
    <property type="entry name" value="CoA_trans"/>
    <property type="match status" value="1"/>
</dbReference>
<dbReference type="HOGENOM" id="CLU_019942_4_1_9"/>
<organism evidence="3 4">
    <name type="scientific">Paenibacillus graminis</name>
    <dbReference type="NCBI Taxonomy" id="189425"/>
    <lineage>
        <taxon>Bacteria</taxon>
        <taxon>Bacillati</taxon>
        <taxon>Bacillota</taxon>
        <taxon>Bacilli</taxon>
        <taxon>Bacillales</taxon>
        <taxon>Paenibacillaceae</taxon>
        <taxon>Paenibacillus</taxon>
    </lineage>
</organism>
<dbReference type="OrthoDB" id="9778604at2"/>
<dbReference type="GO" id="GO:0008410">
    <property type="term" value="F:CoA-transferase activity"/>
    <property type="evidence" value="ECO:0007669"/>
    <property type="project" value="InterPro"/>
</dbReference>
<keyword evidence="4" id="KW-1185">Reference proteome</keyword>
<evidence type="ECO:0000256" key="2">
    <source>
        <dbReference type="ARBA" id="ARBA00022679"/>
    </source>
</evidence>
<dbReference type="SUPFAM" id="SSF100950">
    <property type="entry name" value="NagB/RpiA/CoA transferase-like"/>
    <property type="match status" value="1"/>
</dbReference>
<keyword evidence="2 3" id="KW-0808">Transferase</keyword>
<dbReference type="KEGG" id="pgm:PGRAT_02165"/>
<dbReference type="AlphaFoldDB" id="A0A089M509"/>
<dbReference type="NCBIfam" id="TIGR02428">
    <property type="entry name" value="pcaJ_scoB_fam"/>
    <property type="match status" value="1"/>
</dbReference>
<accession>A0A089M509</accession>
<evidence type="ECO:0000313" key="4">
    <source>
        <dbReference type="Proteomes" id="UP000029500"/>
    </source>
</evidence>
<dbReference type="STRING" id="189425.PGRAT_02165"/>
<dbReference type="PANTHER" id="PTHR13707">
    <property type="entry name" value="KETOACID-COENZYME A TRANSFERASE"/>
    <property type="match status" value="1"/>
</dbReference>
<proteinExistence type="inferred from homology"/>
<name>A0A089M509_9BACL</name>
<evidence type="ECO:0000256" key="1">
    <source>
        <dbReference type="ARBA" id="ARBA00007047"/>
    </source>
</evidence>
<dbReference type="eggNOG" id="COG2057">
    <property type="taxonomic scope" value="Bacteria"/>
</dbReference>
<dbReference type="InterPro" id="IPR012791">
    <property type="entry name" value="3-oxoacid_CoA-transf_B"/>
</dbReference>
<dbReference type="EMBL" id="CP009287">
    <property type="protein sequence ID" value="AIQ66588.1"/>
    <property type="molecule type" value="Genomic_DNA"/>
</dbReference>
<dbReference type="RefSeq" id="WP_025706991.1">
    <property type="nucleotide sequence ID" value="NZ_CP009287.1"/>
</dbReference>